<evidence type="ECO:0000313" key="1">
    <source>
        <dbReference type="Proteomes" id="UP000095280"/>
    </source>
</evidence>
<dbReference type="WBParaSite" id="maker-uti_cns_0009676-snap-gene-0.3-mRNA-1">
    <property type="protein sequence ID" value="maker-uti_cns_0009676-snap-gene-0.3-mRNA-1"/>
    <property type="gene ID" value="maker-uti_cns_0009676-snap-gene-0.3"/>
</dbReference>
<organism evidence="1 2">
    <name type="scientific">Macrostomum lignano</name>
    <dbReference type="NCBI Taxonomy" id="282301"/>
    <lineage>
        <taxon>Eukaryota</taxon>
        <taxon>Metazoa</taxon>
        <taxon>Spiralia</taxon>
        <taxon>Lophotrochozoa</taxon>
        <taxon>Platyhelminthes</taxon>
        <taxon>Rhabditophora</taxon>
        <taxon>Macrostomorpha</taxon>
        <taxon>Macrostomida</taxon>
        <taxon>Macrostomidae</taxon>
        <taxon>Macrostomum</taxon>
    </lineage>
</organism>
<dbReference type="Proteomes" id="UP000095280">
    <property type="component" value="Unplaced"/>
</dbReference>
<accession>A0A1I8I2V5</accession>
<sequence>MPVFPGDKDVDSVNKFLYSDTHYKENSGTSTIKSELSSANDKGDNRLYGSSSPLILGSFERVVFKIFETVSGQDSCGDASQGKNLAFFALLDTTWSCISSTPVLHATFTHPKSLYSFNGSTGVSSMA</sequence>
<reference evidence="2" key="1">
    <citation type="submission" date="2016-11" db="UniProtKB">
        <authorList>
            <consortium name="WormBaseParasite"/>
        </authorList>
    </citation>
    <scope>IDENTIFICATION</scope>
</reference>
<proteinExistence type="predicted"/>
<evidence type="ECO:0000313" key="2">
    <source>
        <dbReference type="WBParaSite" id="maker-uti_cns_0009676-snap-gene-0.3-mRNA-1"/>
    </source>
</evidence>
<keyword evidence="1" id="KW-1185">Reference proteome</keyword>
<name>A0A1I8I2V5_9PLAT</name>
<protein>
    <submittedName>
        <fullName evidence="2">Peptidase S1 domain-containing protein</fullName>
    </submittedName>
</protein>
<dbReference type="AlphaFoldDB" id="A0A1I8I2V5"/>